<protein>
    <submittedName>
        <fullName evidence="5">SMC-Scp complex subunit ScpB</fullName>
    </submittedName>
</protein>
<organism evidence="5 6">
    <name type="scientific">Gulosibacter bifidus</name>
    <dbReference type="NCBI Taxonomy" id="272239"/>
    <lineage>
        <taxon>Bacteria</taxon>
        <taxon>Bacillati</taxon>
        <taxon>Actinomycetota</taxon>
        <taxon>Actinomycetes</taxon>
        <taxon>Micrococcales</taxon>
        <taxon>Microbacteriaceae</taxon>
        <taxon>Gulosibacter</taxon>
    </lineage>
</organism>
<comment type="caution">
    <text evidence="5">The sequence shown here is derived from an EMBL/GenBank/DDBJ whole genome shotgun (WGS) entry which is preliminary data.</text>
</comment>
<dbReference type="InterPro" id="IPR036388">
    <property type="entry name" value="WH-like_DNA-bd_sf"/>
</dbReference>
<dbReference type="PIRSF" id="PIRSF019345">
    <property type="entry name" value="ScpB"/>
    <property type="match status" value="1"/>
</dbReference>
<dbReference type="Gene3D" id="1.10.10.10">
    <property type="entry name" value="Winged helix-like DNA-binding domain superfamily/Winged helix DNA-binding domain"/>
    <property type="match status" value="2"/>
</dbReference>
<keyword evidence="1" id="KW-0963">Cytoplasm</keyword>
<evidence type="ECO:0000313" key="5">
    <source>
        <dbReference type="EMBL" id="MFD2673704.1"/>
    </source>
</evidence>
<dbReference type="PANTHER" id="PTHR34298:SF2">
    <property type="entry name" value="SEGREGATION AND CONDENSATION PROTEIN B"/>
    <property type="match status" value="1"/>
</dbReference>
<evidence type="ECO:0000256" key="4">
    <source>
        <dbReference type="ARBA" id="ARBA00023306"/>
    </source>
</evidence>
<dbReference type="Pfam" id="PF04079">
    <property type="entry name" value="SMC_ScpB"/>
    <property type="match status" value="1"/>
</dbReference>
<keyword evidence="3" id="KW-0159">Chromosome partition</keyword>
<dbReference type="InterPro" id="IPR036390">
    <property type="entry name" value="WH_DNA-bd_sf"/>
</dbReference>
<dbReference type="NCBIfam" id="TIGR00281">
    <property type="entry name" value="SMC-Scp complex subunit ScpB"/>
    <property type="match status" value="1"/>
</dbReference>
<name>A0ABW5RGP2_9MICO</name>
<reference evidence="6" key="1">
    <citation type="journal article" date="2019" name="Int. J. Syst. Evol. Microbiol.">
        <title>The Global Catalogue of Microorganisms (GCM) 10K type strain sequencing project: providing services to taxonomists for standard genome sequencing and annotation.</title>
        <authorList>
            <consortium name="The Broad Institute Genomics Platform"/>
            <consortium name="The Broad Institute Genome Sequencing Center for Infectious Disease"/>
            <person name="Wu L."/>
            <person name="Ma J."/>
        </authorList>
    </citation>
    <scope>NUCLEOTIDE SEQUENCE [LARGE SCALE GENOMIC DNA]</scope>
    <source>
        <strain evidence="6">TISTR 1511</strain>
    </source>
</reference>
<keyword evidence="2" id="KW-0132">Cell division</keyword>
<sequence length="215" mass="23046">MTNNPEIETPSAVDTDAVVETDASAALADAGEQHALARALEAILFVSDEPVSLVTLATAVSHPVAKVREAVAALVRDYNGEDAGPRRGFELREVGGGWRMYVRAEFDAIVGDYVSVRQPSKLSQAAMETLTVIAYKQPVSRAQVAQIRAVNVDSVVRTLVSRGLITECGHEEVTGAILYETTPLLLECLGINSLEELPKISPLLDDGRDGFDEQG</sequence>
<dbReference type="SUPFAM" id="SSF46785">
    <property type="entry name" value="Winged helix' DNA-binding domain"/>
    <property type="match status" value="2"/>
</dbReference>
<gene>
    <name evidence="5" type="primary">scpB</name>
    <name evidence="5" type="ORF">ACFSUQ_00060</name>
</gene>
<dbReference type="PANTHER" id="PTHR34298">
    <property type="entry name" value="SEGREGATION AND CONDENSATION PROTEIN B"/>
    <property type="match status" value="1"/>
</dbReference>
<accession>A0ABW5RGP2</accession>
<dbReference type="Proteomes" id="UP001597453">
    <property type="component" value="Unassembled WGS sequence"/>
</dbReference>
<evidence type="ECO:0000313" key="6">
    <source>
        <dbReference type="Proteomes" id="UP001597453"/>
    </source>
</evidence>
<proteinExistence type="predicted"/>
<dbReference type="RefSeq" id="WP_083524414.1">
    <property type="nucleotide sequence ID" value="NZ_JBHUNF010000001.1"/>
</dbReference>
<evidence type="ECO:0000256" key="1">
    <source>
        <dbReference type="ARBA" id="ARBA00022490"/>
    </source>
</evidence>
<evidence type="ECO:0000256" key="3">
    <source>
        <dbReference type="ARBA" id="ARBA00022829"/>
    </source>
</evidence>
<dbReference type="InterPro" id="IPR005234">
    <property type="entry name" value="ScpB_csome_segregation"/>
</dbReference>
<keyword evidence="6" id="KW-1185">Reference proteome</keyword>
<dbReference type="EMBL" id="JBHUNF010000001">
    <property type="protein sequence ID" value="MFD2673704.1"/>
    <property type="molecule type" value="Genomic_DNA"/>
</dbReference>
<evidence type="ECO:0000256" key="2">
    <source>
        <dbReference type="ARBA" id="ARBA00022618"/>
    </source>
</evidence>
<keyword evidence="4" id="KW-0131">Cell cycle</keyword>